<dbReference type="EMBL" id="BAAASJ010000031">
    <property type="protein sequence ID" value="GAA2634265.1"/>
    <property type="molecule type" value="Genomic_DNA"/>
</dbReference>
<comment type="caution">
    <text evidence="2">The sequence shown here is derived from an EMBL/GenBank/DDBJ whole genome shotgun (WGS) entry which is preliminary data.</text>
</comment>
<evidence type="ECO:0000256" key="1">
    <source>
        <dbReference type="SAM" id="MobiDB-lite"/>
    </source>
</evidence>
<keyword evidence="3" id="KW-1185">Reference proteome</keyword>
<reference evidence="2 3" key="1">
    <citation type="journal article" date="2019" name="Int. J. Syst. Evol. Microbiol.">
        <title>The Global Catalogue of Microorganisms (GCM) 10K type strain sequencing project: providing services to taxonomists for standard genome sequencing and annotation.</title>
        <authorList>
            <consortium name="The Broad Institute Genomics Platform"/>
            <consortium name="The Broad Institute Genome Sequencing Center for Infectious Disease"/>
            <person name="Wu L."/>
            <person name="Ma J."/>
        </authorList>
    </citation>
    <scope>NUCLEOTIDE SEQUENCE [LARGE SCALE GENOMIC DNA]</scope>
    <source>
        <strain evidence="2 3">JCM 4524</strain>
    </source>
</reference>
<organism evidence="2 3">
    <name type="scientific">Streptomyces vastus</name>
    <dbReference type="NCBI Taxonomy" id="285451"/>
    <lineage>
        <taxon>Bacteria</taxon>
        <taxon>Bacillati</taxon>
        <taxon>Actinomycetota</taxon>
        <taxon>Actinomycetes</taxon>
        <taxon>Kitasatosporales</taxon>
        <taxon>Streptomycetaceae</taxon>
        <taxon>Streptomyces</taxon>
    </lineage>
</organism>
<proteinExistence type="predicted"/>
<evidence type="ECO:0000313" key="3">
    <source>
        <dbReference type="Proteomes" id="UP001500151"/>
    </source>
</evidence>
<feature type="region of interest" description="Disordered" evidence="1">
    <location>
        <begin position="1"/>
        <end position="83"/>
    </location>
</feature>
<name>A0ABN3QT53_9ACTN</name>
<dbReference type="Proteomes" id="UP001500151">
    <property type="component" value="Unassembled WGS sequence"/>
</dbReference>
<protein>
    <submittedName>
        <fullName evidence="2">Uncharacterized protein</fullName>
    </submittedName>
</protein>
<accession>A0ABN3QT53</accession>
<gene>
    <name evidence="2" type="ORF">GCM10010307_29350</name>
</gene>
<feature type="compositionally biased region" description="Basic and acidic residues" evidence="1">
    <location>
        <begin position="39"/>
        <end position="57"/>
    </location>
</feature>
<evidence type="ECO:0000313" key="2">
    <source>
        <dbReference type="EMBL" id="GAA2634265.1"/>
    </source>
</evidence>
<sequence>MGPVEETRLLLPAANSRADLTPGRSTADGRTPAGPPANETHDKKKESKPDGQTEKTRMGVARCGSRHGPGSRSDHCPRRLHRG</sequence>